<dbReference type="Proteomes" id="UP000784294">
    <property type="component" value="Unassembled WGS sequence"/>
</dbReference>
<comment type="caution">
    <text evidence="2">The sequence shown here is derived from an EMBL/GenBank/DDBJ whole genome shotgun (WGS) entry which is preliminary data.</text>
</comment>
<keyword evidence="3" id="KW-1185">Reference proteome</keyword>
<proteinExistence type="predicted"/>
<gene>
    <name evidence="2" type="ORF">PXEA_LOCUS15151</name>
</gene>
<feature type="region of interest" description="Disordered" evidence="1">
    <location>
        <begin position="1"/>
        <end position="59"/>
    </location>
</feature>
<dbReference type="AlphaFoldDB" id="A0A3S5APB6"/>
<protein>
    <submittedName>
        <fullName evidence="2">Uncharacterized protein</fullName>
    </submittedName>
</protein>
<accession>A0A3S5APB6</accession>
<name>A0A3S5APB6_9PLAT</name>
<evidence type="ECO:0000313" key="3">
    <source>
        <dbReference type="Proteomes" id="UP000784294"/>
    </source>
</evidence>
<organism evidence="2 3">
    <name type="scientific">Protopolystoma xenopodis</name>
    <dbReference type="NCBI Taxonomy" id="117903"/>
    <lineage>
        <taxon>Eukaryota</taxon>
        <taxon>Metazoa</taxon>
        <taxon>Spiralia</taxon>
        <taxon>Lophotrochozoa</taxon>
        <taxon>Platyhelminthes</taxon>
        <taxon>Monogenea</taxon>
        <taxon>Polyopisthocotylea</taxon>
        <taxon>Polystomatidea</taxon>
        <taxon>Polystomatidae</taxon>
        <taxon>Protopolystoma</taxon>
    </lineage>
</organism>
<dbReference type="EMBL" id="CAAALY010052721">
    <property type="protein sequence ID" value="VEL21711.1"/>
    <property type="molecule type" value="Genomic_DNA"/>
</dbReference>
<reference evidence="2" key="1">
    <citation type="submission" date="2018-11" db="EMBL/GenBank/DDBJ databases">
        <authorList>
            <consortium name="Pathogen Informatics"/>
        </authorList>
    </citation>
    <scope>NUCLEOTIDE SEQUENCE</scope>
</reference>
<evidence type="ECO:0000313" key="2">
    <source>
        <dbReference type="EMBL" id="VEL21711.1"/>
    </source>
</evidence>
<feature type="compositionally biased region" description="Basic residues" evidence="1">
    <location>
        <begin position="34"/>
        <end position="47"/>
    </location>
</feature>
<evidence type="ECO:0000256" key="1">
    <source>
        <dbReference type="SAM" id="MobiDB-lite"/>
    </source>
</evidence>
<sequence>MSCNRHLRRRLGEPGVRTDIQKASSRADTFAKRQTNRHAHRHRRTKPPKAPNKLAIGRQGVGGRDAGCFALSTCPPDLRSTAWSSVISAPGV</sequence>